<feature type="region of interest" description="Disordered" evidence="1">
    <location>
        <begin position="1"/>
        <end position="25"/>
    </location>
</feature>
<reference evidence="2 3" key="1">
    <citation type="journal article" date="2020" name="Nature">
        <title>Six reference-quality genomes reveal evolution of bat adaptations.</title>
        <authorList>
            <person name="Jebb D."/>
            <person name="Huang Z."/>
            <person name="Pippel M."/>
            <person name="Hughes G.M."/>
            <person name="Lavrichenko K."/>
            <person name="Devanna P."/>
            <person name="Winkler S."/>
            <person name="Jermiin L.S."/>
            <person name="Skirmuntt E.C."/>
            <person name="Katzourakis A."/>
            <person name="Burkitt-Gray L."/>
            <person name="Ray D.A."/>
            <person name="Sullivan K.A.M."/>
            <person name="Roscito J.G."/>
            <person name="Kirilenko B.M."/>
            <person name="Davalos L.M."/>
            <person name="Corthals A.P."/>
            <person name="Power M.L."/>
            <person name="Jones G."/>
            <person name="Ransome R.D."/>
            <person name="Dechmann D.K.N."/>
            <person name="Locatelli A.G."/>
            <person name="Puechmaille S.J."/>
            <person name="Fedrigo O."/>
            <person name="Jarvis E.D."/>
            <person name="Hiller M."/>
            <person name="Vernes S.C."/>
            <person name="Myers E.W."/>
            <person name="Teeling E.C."/>
        </authorList>
    </citation>
    <scope>NUCLEOTIDE SEQUENCE [LARGE SCALE GENOMIC DNA]</scope>
    <source>
        <strain evidence="2">MRhiFer1</strain>
        <tissue evidence="2">Lung</tissue>
    </source>
</reference>
<comment type="caution">
    <text evidence="2">The sequence shown here is derived from an EMBL/GenBank/DDBJ whole genome shotgun (WGS) entry which is preliminary data.</text>
</comment>
<name>A0A7J7S7T3_RHIFE</name>
<evidence type="ECO:0000313" key="3">
    <source>
        <dbReference type="Proteomes" id="UP000585614"/>
    </source>
</evidence>
<gene>
    <name evidence="2" type="ORF">mRhiFer1_009249</name>
</gene>
<dbReference type="EMBL" id="JACAGC010000023">
    <property type="protein sequence ID" value="KAF6284496.1"/>
    <property type="molecule type" value="Genomic_DNA"/>
</dbReference>
<dbReference type="AlphaFoldDB" id="A0A7J7S7T3"/>
<evidence type="ECO:0000256" key="1">
    <source>
        <dbReference type="SAM" id="MobiDB-lite"/>
    </source>
</evidence>
<dbReference type="Proteomes" id="UP000585614">
    <property type="component" value="Unassembled WGS sequence"/>
</dbReference>
<organism evidence="2 3">
    <name type="scientific">Rhinolophus ferrumequinum</name>
    <name type="common">Greater horseshoe bat</name>
    <dbReference type="NCBI Taxonomy" id="59479"/>
    <lineage>
        <taxon>Eukaryota</taxon>
        <taxon>Metazoa</taxon>
        <taxon>Chordata</taxon>
        <taxon>Craniata</taxon>
        <taxon>Vertebrata</taxon>
        <taxon>Euteleostomi</taxon>
        <taxon>Mammalia</taxon>
        <taxon>Eutheria</taxon>
        <taxon>Laurasiatheria</taxon>
        <taxon>Chiroptera</taxon>
        <taxon>Yinpterochiroptera</taxon>
        <taxon>Rhinolophoidea</taxon>
        <taxon>Rhinolophidae</taxon>
        <taxon>Rhinolophinae</taxon>
        <taxon>Rhinolophus</taxon>
    </lineage>
</organism>
<evidence type="ECO:0000313" key="2">
    <source>
        <dbReference type="EMBL" id="KAF6284496.1"/>
    </source>
</evidence>
<sequence>MQWDLGVRAPDSQPCTGDRGRKPSGCESVTVRVTWHLGLLLFSPRVSWDCWRTPEGQRTKPHHRCRLRASGDDGSLCTGDQRKSAGTGGWGPLQLALSLDSKQYPHRAMSGGGGGAPRVPLPCLE</sequence>
<feature type="region of interest" description="Disordered" evidence="1">
    <location>
        <begin position="70"/>
        <end position="92"/>
    </location>
</feature>
<protein>
    <submittedName>
        <fullName evidence="2">Uncharacterized protein</fullName>
    </submittedName>
</protein>
<proteinExistence type="predicted"/>
<feature type="region of interest" description="Disordered" evidence="1">
    <location>
        <begin position="104"/>
        <end position="125"/>
    </location>
</feature>
<accession>A0A7J7S7T3</accession>